<dbReference type="RefSeq" id="WP_313982037.1">
    <property type="nucleotide sequence ID" value="NZ_JASJOS010000008.1"/>
</dbReference>
<dbReference type="Pfam" id="PF13648">
    <property type="entry name" value="Lipocalin_4"/>
    <property type="match status" value="1"/>
</dbReference>
<organism evidence="3 4">
    <name type="scientific">Xanthocytophaga flava</name>
    <dbReference type="NCBI Taxonomy" id="3048013"/>
    <lineage>
        <taxon>Bacteria</taxon>
        <taxon>Pseudomonadati</taxon>
        <taxon>Bacteroidota</taxon>
        <taxon>Cytophagia</taxon>
        <taxon>Cytophagales</taxon>
        <taxon>Rhodocytophagaceae</taxon>
        <taxon>Xanthocytophaga</taxon>
    </lineage>
</organism>
<feature type="signal peptide" evidence="1">
    <location>
        <begin position="1"/>
        <end position="22"/>
    </location>
</feature>
<accession>A0AAE3QSQ5</accession>
<gene>
    <name evidence="3" type="ORF">QNI16_19590</name>
</gene>
<evidence type="ECO:0000313" key="4">
    <source>
        <dbReference type="Proteomes" id="UP001241110"/>
    </source>
</evidence>
<feature type="chain" id="PRO_5042215741" description="Lipocalin-like domain-containing protein" evidence="1">
    <location>
        <begin position="23"/>
        <end position="151"/>
    </location>
</feature>
<dbReference type="AlphaFoldDB" id="A0AAE3QSQ5"/>
<protein>
    <recommendedName>
        <fullName evidence="2">Lipocalin-like domain-containing protein</fullName>
    </recommendedName>
</protein>
<name>A0AAE3QSQ5_9BACT</name>
<keyword evidence="1" id="KW-0732">Signal</keyword>
<feature type="domain" description="Lipocalin-like" evidence="2">
    <location>
        <begin position="40"/>
        <end position="128"/>
    </location>
</feature>
<comment type="caution">
    <text evidence="3">The sequence shown here is derived from an EMBL/GenBank/DDBJ whole genome shotgun (WGS) entry which is preliminary data.</text>
</comment>
<evidence type="ECO:0000259" key="2">
    <source>
        <dbReference type="Pfam" id="PF13648"/>
    </source>
</evidence>
<proteinExistence type="predicted"/>
<evidence type="ECO:0000313" key="3">
    <source>
        <dbReference type="EMBL" id="MDJ1482713.1"/>
    </source>
</evidence>
<dbReference type="Proteomes" id="UP001241110">
    <property type="component" value="Unassembled WGS sequence"/>
</dbReference>
<sequence>MQKYNSSFLIVLILLTFSLVFAGCKKDDDATVATKALLTTGTWKGISYRVYSTAGGKTLIDSTESLSNTTKTFSENGTVVTTITDGEGNKTSSTGAWTLSNDKKLTIISLTNPSYYTIKDISSSSLVLSNSGSYTKDGVTSTAEQTATYSK</sequence>
<evidence type="ECO:0000256" key="1">
    <source>
        <dbReference type="SAM" id="SignalP"/>
    </source>
</evidence>
<reference evidence="3" key="1">
    <citation type="submission" date="2023-05" db="EMBL/GenBank/DDBJ databases">
        <authorList>
            <person name="Zhang X."/>
        </authorList>
    </citation>
    <scope>NUCLEOTIDE SEQUENCE</scope>
    <source>
        <strain evidence="3">YF14B1</strain>
    </source>
</reference>
<dbReference type="InterPro" id="IPR024311">
    <property type="entry name" value="Lipocalin-like"/>
</dbReference>
<dbReference type="EMBL" id="JASJOS010000008">
    <property type="protein sequence ID" value="MDJ1482713.1"/>
    <property type="molecule type" value="Genomic_DNA"/>
</dbReference>
<dbReference type="PROSITE" id="PS51257">
    <property type="entry name" value="PROKAR_LIPOPROTEIN"/>
    <property type="match status" value="1"/>
</dbReference>